<keyword evidence="1" id="KW-1133">Transmembrane helix</keyword>
<comment type="caution">
    <text evidence="2">The sequence shown here is derived from an EMBL/GenBank/DDBJ whole genome shotgun (WGS) entry which is preliminary data.</text>
</comment>
<evidence type="ECO:0000256" key="1">
    <source>
        <dbReference type="SAM" id="Phobius"/>
    </source>
</evidence>
<organism evidence="2 3">
    <name type="scientific">Methylomonas albis</name>
    <dbReference type="NCBI Taxonomy" id="1854563"/>
    <lineage>
        <taxon>Bacteria</taxon>
        <taxon>Pseudomonadati</taxon>
        <taxon>Pseudomonadota</taxon>
        <taxon>Gammaproteobacteria</taxon>
        <taxon>Methylococcales</taxon>
        <taxon>Methylococcaceae</taxon>
        <taxon>Methylomonas</taxon>
    </lineage>
</organism>
<keyword evidence="3" id="KW-1185">Reference proteome</keyword>
<keyword evidence="1" id="KW-0472">Membrane</keyword>
<name>A0ABR9CXI7_9GAMM</name>
<feature type="transmembrane region" description="Helical" evidence="1">
    <location>
        <begin position="45"/>
        <end position="63"/>
    </location>
</feature>
<evidence type="ECO:0000313" key="2">
    <source>
        <dbReference type="EMBL" id="MBD9354382.1"/>
    </source>
</evidence>
<reference evidence="2 3" key="1">
    <citation type="submission" date="2020-09" db="EMBL/GenBank/DDBJ databases">
        <title>Methylomonas albis sp. nov. and Methylomonas fluvii sp. nov.: Two cold-adapted methanotrophs from the River Elbe and an amended description of Methylovulum psychrotolerans strain Eb1.</title>
        <authorList>
            <person name="Bussmann I.K."/>
            <person name="Klings K.-W."/>
            <person name="Warnstedt J."/>
            <person name="Hoppert M."/>
            <person name="Saborowski A."/>
            <person name="Horn F."/>
            <person name="Liebner S."/>
        </authorList>
    </citation>
    <scope>NUCLEOTIDE SEQUENCE [LARGE SCALE GENOMIC DNA]</scope>
    <source>
        <strain evidence="2 3">EbA</strain>
    </source>
</reference>
<feature type="transmembrane region" description="Helical" evidence="1">
    <location>
        <begin position="7"/>
        <end position="25"/>
    </location>
</feature>
<gene>
    <name evidence="2" type="ORF">IE877_00505</name>
</gene>
<accession>A0ABR9CXI7</accession>
<sequence length="134" mass="15489">MSIQAHIAGFTFSTVTLSYEIWFWSDLFLFSKTVHLPNWTYFLPSPIDAPKYIAFLCLIPLVLTSKTQRMAWASVGISLLISPIPTLIDHFLDLRVYGQSFIGYVILNYFWVILFDCFIPAFLLLVVRALLFKE</sequence>
<feature type="transmembrane region" description="Helical" evidence="1">
    <location>
        <begin position="108"/>
        <end position="131"/>
    </location>
</feature>
<proteinExistence type="predicted"/>
<feature type="transmembrane region" description="Helical" evidence="1">
    <location>
        <begin position="70"/>
        <end position="88"/>
    </location>
</feature>
<dbReference type="EMBL" id="JACXSS010000001">
    <property type="protein sequence ID" value="MBD9354382.1"/>
    <property type="molecule type" value="Genomic_DNA"/>
</dbReference>
<evidence type="ECO:0000313" key="3">
    <source>
        <dbReference type="Proteomes" id="UP000652176"/>
    </source>
</evidence>
<dbReference type="RefSeq" id="WP_192372240.1">
    <property type="nucleotide sequence ID" value="NZ_CAJHIV010000001.1"/>
</dbReference>
<protein>
    <submittedName>
        <fullName evidence="2">Uncharacterized protein</fullName>
    </submittedName>
</protein>
<dbReference type="Proteomes" id="UP000652176">
    <property type="component" value="Unassembled WGS sequence"/>
</dbReference>
<keyword evidence="1" id="KW-0812">Transmembrane</keyword>